<accession>A0A8J4PKP5</accession>
<organism evidence="3 4">
    <name type="scientific">Polysphondylium violaceum</name>
    <dbReference type="NCBI Taxonomy" id="133409"/>
    <lineage>
        <taxon>Eukaryota</taxon>
        <taxon>Amoebozoa</taxon>
        <taxon>Evosea</taxon>
        <taxon>Eumycetozoa</taxon>
        <taxon>Dictyostelia</taxon>
        <taxon>Dictyosteliales</taxon>
        <taxon>Dictyosteliaceae</taxon>
        <taxon>Polysphondylium</taxon>
    </lineage>
</organism>
<evidence type="ECO:0000256" key="1">
    <source>
        <dbReference type="ARBA" id="ARBA00022737"/>
    </source>
</evidence>
<feature type="region of interest" description="Disordered" evidence="2">
    <location>
        <begin position="208"/>
        <end position="234"/>
    </location>
</feature>
<dbReference type="Proteomes" id="UP000695562">
    <property type="component" value="Unassembled WGS sequence"/>
</dbReference>
<protein>
    <recommendedName>
        <fullName evidence="5">FNIP repeat-containing protein</fullName>
    </recommendedName>
</protein>
<dbReference type="PANTHER" id="PTHR32134">
    <property type="entry name" value="FNIP REPEAT-CONTAINING PROTEIN"/>
    <property type="match status" value="1"/>
</dbReference>
<dbReference type="OrthoDB" id="439743at2759"/>
<evidence type="ECO:0008006" key="5">
    <source>
        <dbReference type="Google" id="ProtNLM"/>
    </source>
</evidence>
<keyword evidence="4" id="KW-1185">Reference proteome</keyword>
<dbReference type="InterPro" id="IPR008615">
    <property type="entry name" value="FNIP"/>
</dbReference>
<dbReference type="InterPro" id="IPR032675">
    <property type="entry name" value="LRR_dom_sf"/>
</dbReference>
<sequence length="234" mass="26493">MEAILKNHIRDIITENVIKEVDTIGCTLKYFIRNYAVLERVSSCVELLIYSHHFDQFKDQMQRNQVWSSSFSCPRSLDHIIDLKCAAYAPDAYIPKNVTTLATLIPVGDPVDWIPSQITHLSLQSSWIEHDKCSTITSLPQGLVSLTMIYNWKRPFRSGLLPSSLKVLDLGESRFDQDLADYLPGGLEKLQLATHSIERSNRANFHQLSNPSLADTMTTSEPLEDGVFPQSLRS</sequence>
<gene>
    <name evidence="3" type="ORF">CYY_009129</name>
</gene>
<evidence type="ECO:0000313" key="4">
    <source>
        <dbReference type="Proteomes" id="UP000695562"/>
    </source>
</evidence>
<dbReference type="Pfam" id="PF05725">
    <property type="entry name" value="FNIP"/>
    <property type="match status" value="1"/>
</dbReference>
<dbReference type="Gene3D" id="3.80.10.10">
    <property type="entry name" value="Ribonuclease Inhibitor"/>
    <property type="match status" value="1"/>
</dbReference>
<proteinExistence type="predicted"/>
<name>A0A8J4PKP5_9MYCE</name>
<dbReference type="AlphaFoldDB" id="A0A8J4PKP5"/>
<feature type="compositionally biased region" description="Polar residues" evidence="2">
    <location>
        <begin position="208"/>
        <end position="221"/>
    </location>
</feature>
<reference evidence="3" key="1">
    <citation type="submission" date="2020-01" db="EMBL/GenBank/DDBJ databases">
        <title>Development of genomics and gene disruption for Polysphondylium violaceum indicates a role for the polyketide synthase stlB in stalk morphogenesis.</title>
        <authorList>
            <person name="Narita B."/>
            <person name="Kawabe Y."/>
            <person name="Kin K."/>
            <person name="Saito T."/>
            <person name="Gibbs R."/>
            <person name="Kuspa A."/>
            <person name="Muzny D."/>
            <person name="Queller D."/>
            <person name="Richards S."/>
            <person name="Strassman J."/>
            <person name="Sucgang R."/>
            <person name="Worley K."/>
            <person name="Schaap P."/>
        </authorList>
    </citation>
    <scope>NUCLEOTIDE SEQUENCE</scope>
    <source>
        <strain evidence="3">QSvi11</strain>
    </source>
</reference>
<dbReference type="PANTHER" id="PTHR32134:SF169">
    <property type="entry name" value="FNIP REPEAT-CONTAINING PROTEIN-RELATED"/>
    <property type="match status" value="1"/>
</dbReference>
<comment type="caution">
    <text evidence="3">The sequence shown here is derived from an EMBL/GenBank/DDBJ whole genome shotgun (WGS) entry which is preliminary data.</text>
</comment>
<evidence type="ECO:0000256" key="2">
    <source>
        <dbReference type="SAM" id="MobiDB-lite"/>
    </source>
</evidence>
<evidence type="ECO:0000313" key="3">
    <source>
        <dbReference type="EMBL" id="KAF2069552.1"/>
    </source>
</evidence>
<keyword evidence="1" id="KW-0677">Repeat</keyword>
<dbReference type="EMBL" id="AJWJ01000642">
    <property type="protein sequence ID" value="KAF2069552.1"/>
    <property type="molecule type" value="Genomic_DNA"/>
</dbReference>
<dbReference type="InterPro" id="IPR051251">
    <property type="entry name" value="STK_FNIP-Repeat"/>
</dbReference>